<sequence length="435" mass="45184">MRTLIRFALVMFVLGCTDAASVTLPAAATPPVVRGGASDTTLTVTVARGVTGNVAVDFATCAADDRPIWFAHQDGDGAWTPILDSAGVYRFDVTADRGGYAFVAAKSGGAIVQLATRAELTRAAHVRCAPTPTGLKSISGTLAPSPVGTSDVVYVGLGGPNPGREGWGPIETNPFTLTGIAAGGRDLIAYRSDPSGFGPTERALIRRDQDLPDRGSLGTIDFTGADAFAPATAALTITGVRPFDQVGHGMSYRTGAACALYDLYDQLQSSAAVTMRGIPAARQRETDFHQVGVSGVEGTFARYAYESFHTLTDRVVALPAALPTITATAPAGGHKRIQVAFTLPPEYRNGVVELWMGGGRGYTIVTASSAWLGGPSVTLAVPDLARVTGWRSAFLPPPDSTVWWGLHATGANEAASGGPCAEHARSVSALVNGRR</sequence>
<dbReference type="AlphaFoldDB" id="W0RGP0"/>
<evidence type="ECO:0000256" key="1">
    <source>
        <dbReference type="SAM" id="SignalP"/>
    </source>
</evidence>
<organism evidence="2 3">
    <name type="scientific">Gemmatirosa kalamazoonensis</name>
    <dbReference type="NCBI Taxonomy" id="861299"/>
    <lineage>
        <taxon>Bacteria</taxon>
        <taxon>Pseudomonadati</taxon>
        <taxon>Gemmatimonadota</taxon>
        <taxon>Gemmatimonadia</taxon>
        <taxon>Gemmatimonadales</taxon>
        <taxon>Gemmatimonadaceae</taxon>
        <taxon>Gemmatirosa</taxon>
    </lineage>
</organism>
<dbReference type="EMBL" id="CP007128">
    <property type="protein sequence ID" value="AHG88568.1"/>
    <property type="molecule type" value="Genomic_DNA"/>
</dbReference>
<accession>W0RGP0</accession>
<evidence type="ECO:0000313" key="2">
    <source>
        <dbReference type="EMBL" id="AHG88568.1"/>
    </source>
</evidence>
<dbReference type="Proteomes" id="UP000019151">
    <property type="component" value="Chromosome"/>
</dbReference>
<dbReference type="HOGENOM" id="CLU_629705_0_0_0"/>
<proteinExistence type="predicted"/>
<dbReference type="RefSeq" id="WP_025410100.1">
    <property type="nucleotide sequence ID" value="NZ_CP007128.1"/>
</dbReference>
<dbReference type="STRING" id="861299.J421_1031"/>
<keyword evidence="3" id="KW-1185">Reference proteome</keyword>
<evidence type="ECO:0000313" key="3">
    <source>
        <dbReference type="Proteomes" id="UP000019151"/>
    </source>
</evidence>
<name>W0RGP0_9BACT</name>
<dbReference type="PATRIC" id="fig|861299.3.peg.1045"/>
<reference evidence="2 3" key="1">
    <citation type="journal article" date="2014" name="Genome Announc.">
        <title>Genome Sequence and Methylome of Soil Bacterium Gemmatirosa kalamazoonensis KBS708T, a Member of the Rarely Cultivated Gemmatimonadetes Phylum.</title>
        <authorList>
            <person name="Debruyn J.M."/>
            <person name="Radosevich M."/>
            <person name="Wommack K.E."/>
            <person name="Polson S.W."/>
            <person name="Hauser L.J."/>
            <person name="Fawaz M.N."/>
            <person name="Korlach J."/>
            <person name="Tsai Y.C."/>
        </authorList>
    </citation>
    <scope>NUCLEOTIDE SEQUENCE [LARGE SCALE GENOMIC DNA]</scope>
    <source>
        <strain evidence="2 3">KBS708</strain>
    </source>
</reference>
<protein>
    <submittedName>
        <fullName evidence="2">Uncharacterized protein</fullName>
    </submittedName>
</protein>
<gene>
    <name evidence="2" type="ORF">J421_1031</name>
</gene>
<feature type="signal peptide" evidence="1">
    <location>
        <begin position="1"/>
        <end position="19"/>
    </location>
</feature>
<dbReference type="KEGG" id="gba:J421_1031"/>
<keyword evidence="1" id="KW-0732">Signal</keyword>
<dbReference type="InParanoid" id="W0RGP0"/>
<feature type="chain" id="PRO_5004794147" evidence="1">
    <location>
        <begin position="20"/>
        <end position="435"/>
    </location>
</feature>